<evidence type="ECO:0000313" key="3">
    <source>
        <dbReference type="EMBL" id="KAG0260395.1"/>
    </source>
</evidence>
<dbReference type="OrthoDB" id="2156690at2759"/>
<evidence type="ECO:0000313" key="4">
    <source>
        <dbReference type="Proteomes" id="UP000726737"/>
    </source>
</evidence>
<keyword evidence="4" id="KW-1185">Reference proteome</keyword>
<evidence type="ECO:0000256" key="2">
    <source>
        <dbReference type="SAM" id="Phobius"/>
    </source>
</evidence>
<protein>
    <submittedName>
        <fullName evidence="3">Uncharacterized protein</fullName>
    </submittedName>
</protein>
<feature type="region of interest" description="Disordered" evidence="1">
    <location>
        <begin position="1"/>
        <end position="146"/>
    </location>
</feature>
<feature type="compositionally biased region" description="Low complexity" evidence="1">
    <location>
        <begin position="70"/>
        <end position="85"/>
    </location>
</feature>
<keyword evidence="2" id="KW-0472">Membrane</keyword>
<feature type="transmembrane region" description="Helical" evidence="2">
    <location>
        <begin position="237"/>
        <end position="259"/>
    </location>
</feature>
<organism evidence="3 4">
    <name type="scientific">Mortierella polycephala</name>
    <dbReference type="NCBI Taxonomy" id="41804"/>
    <lineage>
        <taxon>Eukaryota</taxon>
        <taxon>Fungi</taxon>
        <taxon>Fungi incertae sedis</taxon>
        <taxon>Mucoromycota</taxon>
        <taxon>Mortierellomycotina</taxon>
        <taxon>Mortierellomycetes</taxon>
        <taxon>Mortierellales</taxon>
        <taxon>Mortierellaceae</taxon>
        <taxon>Mortierella</taxon>
    </lineage>
</organism>
<proteinExistence type="predicted"/>
<accession>A0A9P6U5C6</accession>
<name>A0A9P6U5C6_9FUNG</name>
<reference evidence="3" key="1">
    <citation type="journal article" date="2020" name="Fungal Divers.">
        <title>Resolving the Mortierellaceae phylogeny through synthesis of multi-gene phylogenetics and phylogenomics.</title>
        <authorList>
            <person name="Vandepol N."/>
            <person name="Liber J."/>
            <person name="Desiro A."/>
            <person name="Na H."/>
            <person name="Kennedy M."/>
            <person name="Barry K."/>
            <person name="Grigoriev I.V."/>
            <person name="Miller A.N."/>
            <person name="O'Donnell K."/>
            <person name="Stajich J.E."/>
            <person name="Bonito G."/>
        </authorList>
    </citation>
    <scope>NUCLEOTIDE SEQUENCE</scope>
    <source>
        <strain evidence="3">KOD948</strain>
    </source>
</reference>
<gene>
    <name evidence="3" type="ORF">BG011_001924</name>
</gene>
<feature type="compositionally biased region" description="Polar residues" evidence="1">
    <location>
        <begin position="11"/>
        <end position="42"/>
    </location>
</feature>
<dbReference type="AlphaFoldDB" id="A0A9P6U5C6"/>
<keyword evidence="2" id="KW-1133">Transmembrane helix</keyword>
<dbReference type="Proteomes" id="UP000726737">
    <property type="component" value="Unassembled WGS sequence"/>
</dbReference>
<dbReference type="EMBL" id="JAAAJA010000156">
    <property type="protein sequence ID" value="KAG0260395.1"/>
    <property type="molecule type" value="Genomic_DNA"/>
</dbReference>
<keyword evidence="2" id="KW-0812">Transmembrane</keyword>
<comment type="caution">
    <text evidence="3">The sequence shown here is derived from an EMBL/GenBank/DDBJ whole genome shotgun (WGS) entry which is preliminary data.</text>
</comment>
<evidence type="ECO:0000256" key="1">
    <source>
        <dbReference type="SAM" id="MobiDB-lite"/>
    </source>
</evidence>
<feature type="compositionally biased region" description="Polar residues" evidence="1">
    <location>
        <begin position="109"/>
        <end position="137"/>
    </location>
</feature>
<sequence>MAAQRKEGDPSQISNSTTSTCINLTGLNNSSEDFSSTTGAEISSTPPCPAPYSSSSSAHGVLAHIRSKSQKSISSQHQASQSSSRMHTQHHSKSGSIASVRSRLVAKASRSSLQLNLRTNQQEKNPTLAPTPSQSPGGTWDGPNLAPSPMFPIVDPAFLKEQEIQQQVQMQSGDRECEDVDVMEVVKANVGPTTVRQDEARMKLEQERAYFQTRKWKTWTWSKIALLLANTISRKVLGIYNVLLWPLFSLYITIGYIGFRRVNVDLYQDLKTSWISEYTRDDRIVIQNAIYGGLCLLRLALLPTSTAAGVRGPIPVLSARSFDQYI</sequence>